<accession>A0A937KAC5</accession>
<keyword evidence="3" id="KW-1185">Reference proteome</keyword>
<dbReference type="Pfam" id="PF16242">
    <property type="entry name" value="Pyrid_ox_like"/>
    <property type="match status" value="1"/>
</dbReference>
<name>A0A937KAC5_9BACT</name>
<gene>
    <name evidence="2" type="ORF">JMN32_02250</name>
</gene>
<dbReference type="InterPro" id="IPR052917">
    <property type="entry name" value="Stress-Dev_Protein"/>
</dbReference>
<dbReference type="InterPro" id="IPR038725">
    <property type="entry name" value="YdaG_split_barrel_FMN-bd"/>
</dbReference>
<evidence type="ECO:0000313" key="2">
    <source>
        <dbReference type="EMBL" id="MBL6445111.1"/>
    </source>
</evidence>
<evidence type="ECO:0000259" key="1">
    <source>
        <dbReference type="Pfam" id="PF16242"/>
    </source>
</evidence>
<dbReference type="PANTHER" id="PTHR34818">
    <property type="entry name" value="PROTEIN BLI-3"/>
    <property type="match status" value="1"/>
</dbReference>
<sequence length="144" mass="16545">MENGGEKLRDDIAAIEVAMLITIDDNHNLRSRPVHTLQLDGAGVLWFFTTRNSPKLDELEENNHVNLCYADANSHTYISITGCAVCVDDEERKEKFWSPMHEAWFPQGKNDPNLCMLKVRIRHAECWDSETSSMKELIRVENVI</sequence>
<organism evidence="2 3">
    <name type="scientific">Fulvivirga marina</name>
    <dbReference type="NCBI Taxonomy" id="2494733"/>
    <lineage>
        <taxon>Bacteria</taxon>
        <taxon>Pseudomonadati</taxon>
        <taxon>Bacteroidota</taxon>
        <taxon>Cytophagia</taxon>
        <taxon>Cytophagales</taxon>
        <taxon>Fulvivirgaceae</taxon>
        <taxon>Fulvivirga</taxon>
    </lineage>
</organism>
<comment type="caution">
    <text evidence="2">The sequence shown here is derived from an EMBL/GenBank/DDBJ whole genome shotgun (WGS) entry which is preliminary data.</text>
</comment>
<dbReference type="InterPro" id="IPR012349">
    <property type="entry name" value="Split_barrel_FMN-bd"/>
</dbReference>
<proteinExistence type="predicted"/>
<protein>
    <submittedName>
        <fullName evidence="2">Pyridoxamine 5'-phosphate oxidase family protein</fullName>
    </submittedName>
</protein>
<dbReference type="Gene3D" id="2.30.110.10">
    <property type="entry name" value="Electron Transport, Fmn-binding Protein, Chain A"/>
    <property type="match status" value="1"/>
</dbReference>
<dbReference type="RefSeq" id="WP_202854652.1">
    <property type="nucleotide sequence ID" value="NZ_JAEUGD010000004.1"/>
</dbReference>
<reference evidence="2" key="1">
    <citation type="submission" date="2021-01" db="EMBL/GenBank/DDBJ databases">
        <title>Fulvivirga kasyanovii gen. nov., sp nov., a novel member of the phylum Bacteroidetes isolated from seawater in a mussel farm.</title>
        <authorList>
            <person name="Zhao L.-H."/>
            <person name="Wang Z.-J."/>
        </authorList>
    </citation>
    <scope>NUCLEOTIDE SEQUENCE</scope>
    <source>
        <strain evidence="2">29W222</strain>
    </source>
</reference>
<dbReference type="PANTHER" id="PTHR34818:SF1">
    <property type="entry name" value="PROTEIN BLI-3"/>
    <property type="match status" value="1"/>
</dbReference>
<dbReference type="EMBL" id="JAEUGD010000004">
    <property type="protein sequence ID" value="MBL6445111.1"/>
    <property type="molecule type" value="Genomic_DNA"/>
</dbReference>
<dbReference type="SUPFAM" id="SSF50475">
    <property type="entry name" value="FMN-binding split barrel"/>
    <property type="match status" value="1"/>
</dbReference>
<evidence type="ECO:0000313" key="3">
    <source>
        <dbReference type="Proteomes" id="UP000614216"/>
    </source>
</evidence>
<dbReference type="Proteomes" id="UP000614216">
    <property type="component" value="Unassembled WGS sequence"/>
</dbReference>
<dbReference type="AlphaFoldDB" id="A0A937KAC5"/>
<feature type="domain" description="General stress protein FMN-binding split barrel" evidence="1">
    <location>
        <begin position="6"/>
        <end position="139"/>
    </location>
</feature>